<evidence type="ECO:0000313" key="3">
    <source>
        <dbReference type="Proteomes" id="UP000800235"/>
    </source>
</evidence>
<dbReference type="EMBL" id="MU007076">
    <property type="protein sequence ID" value="KAF2424216.1"/>
    <property type="molecule type" value="Genomic_DNA"/>
</dbReference>
<feature type="region of interest" description="Disordered" evidence="1">
    <location>
        <begin position="129"/>
        <end position="211"/>
    </location>
</feature>
<dbReference type="Proteomes" id="UP000800235">
    <property type="component" value="Unassembled WGS sequence"/>
</dbReference>
<protein>
    <submittedName>
        <fullName evidence="2">Uncharacterized protein</fullName>
    </submittedName>
</protein>
<evidence type="ECO:0000256" key="1">
    <source>
        <dbReference type="SAM" id="MobiDB-lite"/>
    </source>
</evidence>
<sequence>MAKRNSRRIKSPTKRAQPPLRWTFEQQASLIAYNDFCIEESINFEATVVPHLRKRWLSEEFNGARVDRKMRYLWQQHGMQNARIREFNRFKEEGTKVLDREHFEPSERDEVNRARSALGLSTIWQGESNLAVEHGEREKAGDTGSPRSLSEQECGGVSVASCPKRPRLRATSISDSQDERSGEENENPQLTSDPCQVQQQHSTASSLSENSLSKSEALVLKTMIFDCQTKLEANELQINRLFSQLSSAFRSIELCEHELLQYQQSLESAKRETNPVLEVQRLAKANLQLKQQRQTSMMIEKIADSLDNAPGHLSMKYIQEELGNLQDLCWQTFDDSPEINGRGALSIPDRDVWDPDGEEFIRKILSVSPEAISLREFLAELTTTLDLNHIVQAIMSGFLQKHVFEEGFPKVEPETSSVLASYRKSISVQEGGLSVLRSLDMVAYHAHTIERFFKECTVPKFSAELTVVLLRYLAPFLRRTISQDLVAWCRAWFEASLNLKTQLCLNQNNTFEMVMYAPKTRFNATLMKSENPSPPDSRIQLCLFPSFFSYSKDDGHSQVLENSEEFRYNNVVKTEESFRVHHAPIFKARVLVGI</sequence>
<keyword evidence="3" id="KW-1185">Reference proteome</keyword>
<evidence type="ECO:0000313" key="2">
    <source>
        <dbReference type="EMBL" id="KAF2424216.1"/>
    </source>
</evidence>
<organism evidence="2 3">
    <name type="scientific">Tothia fuscella</name>
    <dbReference type="NCBI Taxonomy" id="1048955"/>
    <lineage>
        <taxon>Eukaryota</taxon>
        <taxon>Fungi</taxon>
        <taxon>Dikarya</taxon>
        <taxon>Ascomycota</taxon>
        <taxon>Pezizomycotina</taxon>
        <taxon>Dothideomycetes</taxon>
        <taxon>Pleosporomycetidae</taxon>
        <taxon>Venturiales</taxon>
        <taxon>Cylindrosympodiaceae</taxon>
        <taxon>Tothia</taxon>
    </lineage>
</organism>
<dbReference type="OrthoDB" id="303107at2759"/>
<comment type="caution">
    <text evidence="2">The sequence shown here is derived from an EMBL/GenBank/DDBJ whole genome shotgun (WGS) entry which is preliminary data.</text>
</comment>
<feature type="compositionally biased region" description="Low complexity" evidence="1">
    <location>
        <begin position="202"/>
        <end position="211"/>
    </location>
</feature>
<feature type="compositionally biased region" description="Polar residues" evidence="1">
    <location>
        <begin position="187"/>
        <end position="201"/>
    </location>
</feature>
<accession>A0A9P4NJV3</accession>
<gene>
    <name evidence="2" type="ORF">EJ08DRAFT_664039</name>
</gene>
<dbReference type="AlphaFoldDB" id="A0A9P4NJV3"/>
<reference evidence="2" key="1">
    <citation type="journal article" date="2020" name="Stud. Mycol.">
        <title>101 Dothideomycetes genomes: a test case for predicting lifestyles and emergence of pathogens.</title>
        <authorList>
            <person name="Haridas S."/>
            <person name="Albert R."/>
            <person name="Binder M."/>
            <person name="Bloem J."/>
            <person name="Labutti K."/>
            <person name="Salamov A."/>
            <person name="Andreopoulos B."/>
            <person name="Baker S."/>
            <person name="Barry K."/>
            <person name="Bills G."/>
            <person name="Bluhm B."/>
            <person name="Cannon C."/>
            <person name="Castanera R."/>
            <person name="Culley D."/>
            <person name="Daum C."/>
            <person name="Ezra D."/>
            <person name="Gonzalez J."/>
            <person name="Henrissat B."/>
            <person name="Kuo A."/>
            <person name="Liang C."/>
            <person name="Lipzen A."/>
            <person name="Lutzoni F."/>
            <person name="Magnuson J."/>
            <person name="Mondo S."/>
            <person name="Nolan M."/>
            <person name="Ohm R."/>
            <person name="Pangilinan J."/>
            <person name="Park H.-J."/>
            <person name="Ramirez L."/>
            <person name="Alfaro M."/>
            <person name="Sun H."/>
            <person name="Tritt A."/>
            <person name="Yoshinaga Y."/>
            <person name="Zwiers L.-H."/>
            <person name="Turgeon B."/>
            <person name="Goodwin S."/>
            <person name="Spatafora J."/>
            <person name="Crous P."/>
            <person name="Grigoriev I."/>
        </authorList>
    </citation>
    <scope>NUCLEOTIDE SEQUENCE</scope>
    <source>
        <strain evidence="2">CBS 130266</strain>
    </source>
</reference>
<proteinExistence type="predicted"/>
<name>A0A9P4NJV3_9PEZI</name>